<organism evidence="1 2">
    <name type="scientific">Sulfitobacter geojensis</name>
    <dbReference type="NCBI Taxonomy" id="1342299"/>
    <lineage>
        <taxon>Bacteria</taxon>
        <taxon>Pseudomonadati</taxon>
        <taxon>Pseudomonadota</taxon>
        <taxon>Alphaproteobacteria</taxon>
        <taxon>Rhodobacterales</taxon>
        <taxon>Roseobacteraceae</taxon>
        <taxon>Sulfitobacter</taxon>
    </lineage>
</organism>
<dbReference type="EMBL" id="JAFBRM010000001">
    <property type="protein sequence ID" value="MBM1712546.1"/>
    <property type="molecule type" value="Genomic_DNA"/>
</dbReference>
<dbReference type="Proteomes" id="UP000732193">
    <property type="component" value="Unassembled WGS sequence"/>
</dbReference>
<proteinExistence type="predicted"/>
<dbReference type="AlphaFoldDB" id="A0AAE3B5P3"/>
<accession>A0AAE3B5P3</accession>
<evidence type="ECO:0000313" key="2">
    <source>
        <dbReference type="Proteomes" id="UP000732193"/>
    </source>
</evidence>
<evidence type="ECO:0000313" key="1">
    <source>
        <dbReference type="EMBL" id="MBM1712546.1"/>
    </source>
</evidence>
<protein>
    <submittedName>
        <fullName evidence="1">Uncharacterized protein</fullName>
    </submittedName>
</protein>
<sequence>MLQRLFWNPAWNDALFVVSCAERIALRRTAHSINEIETRVRRDIHAAGKGGQAGTFQFRLVFVHYDGGQRVEDIVFLSHPAFVGDPF</sequence>
<comment type="caution">
    <text evidence="1">The sequence shown here is derived from an EMBL/GenBank/DDBJ whole genome shotgun (WGS) entry which is preliminary data.</text>
</comment>
<dbReference type="RefSeq" id="WP_203241208.1">
    <property type="nucleotide sequence ID" value="NZ_JAFBRH010000001.1"/>
</dbReference>
<gene>
    <name evidence="1" type="ORF">JQV55_03120</name>
</gene>
<reference evidence="1 2" key="1">
    <citation type="submission" date="2021-01" db="EMBL/GenBank/DDBJ databases">
        <title>Diatom-associated Roseobacters Show Island Model of Population Structure.</title>
        <authorList>
            <person name="Qu L."/>
            <person name="Feng X."/>
            <person name="Chen Y."/>
            <person name="Li L."/>
            <person name="Wang X."/>
            <person name="Hu Z."/>
            <person name="Wang H."/>
            <person name="Luo H."/>
        </authorList>
    </citation>
    <scope>NUCLEOTIDE SEQUENCE [LARGE SCALE GENOMIC DNA]</scope>
    <source>
        <strain evidence="1 2">TR60-84</strain>
    </source>
</reference>
<keyword evidence="2" id="KW-1185">Reference proteome</keyword>
<name>A0AAE3B5P3_9RHOB</name>